<comment type="caution">
    <text evidence="1">The sequence shown here is derived from an EMBL/GenBank/DDBJ whole genome shotgun (WGS) entry which is preliminary data.</text>
</comment>
<evidence type="ECO:0000313" key="2">
    <source>
        <dbReference type="Proteomes" id="UP000317316"/>
    </source>
</evidence>
<dbReference type="Proteomes" id="UP000317316">
    <property type="component" value="Unassembled WGS sequence"/>
</dbReference>
<accession>A0A544SZS5</accession>
<dbReference type="EMBL" id="VDGH01000010">
    <property type="protein sequence ID" value="TQR10713.1"/>
    <property type="molecule type" value="Genomic_DNA"/>
</dbReference>
<name>A0A544SZS5_9BACI</name>
<protein>
    <submittedName>
        <fullName evidence="1">Uncharacterized protein</fullName>
    </submittedName>
</protein>
<dbReference type="OrthoDB" id="9844748at2"/>
<sequence>MLEYFYKKIKSLFDDVNSENTIIFRFEGMEQLYLELKQLCEEYWSYPQELAQRTVLHNREFIQPLAFHGIPRTHPFHIKIYLDYSPKLHNGLLLKKKLEKLRPLIKSINAQLPFGELAEKVPQIQNIVRGIDNSISIGENTSIGNDNAIGDNAFVREK</sequence>
<keyword evidence="2" id="KW-1185">Reference proteome</keyword>
<organism evidence="1 2">
    <name type="scientific">Psychrobacillus lasiicapitis</name>
    <dbReference type="NCBI Taxonomy" id="1636719"/>
    <lineage>
        <taxon>Bacteria</taxon>
        <taxon>Bacillati</taxon>
        <taxon>Bacillota</taxon>
        <taxon>Bacilli</taxon>
        <taxon>Bacillales</taxon>
        <taxon>Bacillaceae</taxon>
        <taxon>Psychrobacillus</taxon>
    </lineage>
</organism>
<dbReference type="AlphaFoldDB" id="A0A544SZS5"/>
<dbReference type="RefSeq" id="WP_142540033.1">
    <property type="nucleotide sequence ID" value="NZ_BMIE01000008.1"/>
</dbReference>
<gene>
    <name evidence="1" type="ORF">FG382_16745</name>
</gene>
<evidence type="ECO:0000313" key="1">
    <source>
        <dbReference type="EMBL" id="TQR10713.1"/>
    </source>
</evidence>
<reference evidence="1 2" key="1">
    <citation type="submission" date="2019-05" db="EMBL/GenBank/DDBJ databases">
        <title>Psychrobacillus vulpis sp. nov., a new species isolated from feces of a red fox that inhabits in The Tablas de Daimiel Natural Park, Albacete, Spain.</title>
        <authorList>
            <person name="Rodriguez M."/>
            <person name="Reina J.C."/>
            <person name="Bejar V."/>
            <person name="Llamas I."/>
        </authorList>
    </citation>
    <scope>NUCLEOTIDE SEQUENCE [LARGE SCALE GENOMIC DNA]</scope>
    <source>
        <strain evidence="1 2">NEAU-3TGS17</strain>
    </source>
</reference>
<proteinExistence type="predicted"/>